<proteinExistence type="predicted"/>
<dbReference type="RefSeq" id="YP_010660757.1">
    <property type="nucleotide sequence ID" value="NC_070882.1"/>
</dbReference>
<accession>A0A5C1K6X1</accession>
<dbReference type="EMBL" id="MN103543">
    <property type="protein sequence ID" value="QEM41746.1"/>
    <property type="molecule type" value="Genomic_DNA"/>
</dbReference>
<keyword evidence="2" id="KW-1185">Reference proteome</keyword>
<sequence length="414" mass="48127">MALTIRQVLDKHFEDVKFDRDLCKRIIDYTVRYMNRNEDHSAFFGGVLLGVQEVRFYDTDREIWFDDVLRVDDDLLRHDFVKAEGIDPTHIVASDPFNHIPGYLTIQLNKRNDIPLNIKQEAITCAFMVLHFKYLTSLLVRRFKYPARREVAEATFAALNYKFDIKAIGSWGKLIRERSEGISSNDTSNIYYSYLHDKIEDKDGYMSKRVVTDTQSRIRELINKYYEVYIRTLQSGSRLVMTSDIGVNTDGDQILRDKVNGYSGYLRYMHGVVNNEQNFIRPELLGVIENSMAAMPPKLLVESLQYMSRNYGQPRMGHLEKLVDECLLYAFDYMQSIKTSVQRNTDLNGIIVKIRAKLMASRSEDPRVLFMRDTGEAMVKEATKIKNPAVIAATRTGIMLYIILRAMTRNYYSR</sequence>
<evidence type="ECO:0000313" key="2">
    <source>
        <dbReference type="Proteomes" id="UP000322144"/>
    </source>
</evidence>
<reference evidence="1 2" key="1">
    <citation type="submission" date="2019-06" db="EMBL/GenBank/DDBJ databases">
        <title>A distant relative of Phikzvirus genus phages from a therapeutic phage collection.</title>
        <authorList>
            <person name="Hejnowicz M.S."/>
            <person name="Dabrowski K."/>
            <person name="Gawor J."/>
            <person name="Weber-Dabrowska B."/>
            <person name="Gromadka R."/>
            <person name="Lobocka M.B."/>
        </authorList>
    </citation>
    <scope>NUCLEOTIDE SEQUENCE [LARGE SCALE GENOMIC DNA]</scope>
</reference>
<dbReference type="Proteomes" id="UP000322144">
    <property type="component" value="Segment"/>
</dbReference>
<dbReference type="GeneID" id="77936767"/>
<organism evidence="1 2">
    <name type="scientific">Pseudomonas phage vB_PaeM_PS119XW</name>
    <dbReference type="NCBI Taxonomy" id="2601632"/>
    <lineage>
        <taxon>Viruses</taxon>
        <taxon>Duplodnaviria</taxon>
        <taxon>Heunggongvirae</taxon>
        <taxon>Uroviricota</taxon>
        <taxon>Caudoviricetes</taxon>
        <taxon>Chimalliviridae</taxon>
        <taxon>Pawinskivirus</taxon>
        <taxon>Pawinskivirus PS119XW</taxon>
    </lineage>
</organism>
<dbReference type="KEGG" id="vg:77936767"/>
<name>A0A5C1K6X1_9CAUD</name>
<protein>
    <submittedName>
        <fullName evidence="1">Uncharacterized protein</fullName>
    </submittedName>
</protein>
<evidence type="ECO:0000313" key="1">
    <source>
        <dbReference type="EMBL" id="QEM41746.1"/>
    </source>
</evidence>